<reference evidence="1" key="1">
    <citation type="submission" date="2022-05" db="EMBL/GenBank/DDBJ databases">
        <title>Chromosome-level genome of Chaenocephalus aceratus.</title>
        <authorList>
            <person name="Park H."/>
        </authorList>
    </citation>
    <scope>NUCLEOTIDE SEQUENCE</scope>
    <source>
        <strain evidence="1">KU_202001</strain>
    </source>
</reference>
<evidence type="ECO:0000313" key="1">
    <source>
        <dbReference type="EMBL" id="KAI4811473.1"/>
    </source>
</evidence>
<comment type="caution">
    <text evidence="1">The sequence shown here is derived from an EMBL/GenBank/DDBJ whole genome shotgun (WGS) entry which is preliminary data.</text>
</comment>
<feature type="non-terminal residue" evidence="1">
    <location>
        <position position="373"/>
    </location>
</feature>
<sequence>MDILALLWIISLVSIGLTEGAGVLPDGPLNAAVGGKNFPAPGYEGKITFFMSTGSLELRNLVQTDSGEYIVSIFPAGEPSKTGNTRLDVYAPVSNVMVTSSSTELVEFSSVSLSCSSSGSSLSFLWLNSSSEVTGSDRVQITDGGSTLTIANVTRYDQGPFRCRVSNPVSKGTSDPVTLSIYSPVSNVTVTSSSTELVEFSSVSLSCSSSGSPLSFLWLNSSSEVTGSDRVQITDGGSTLTIVNVTRYDQGPFRCRVSNPVSHGASKAVTLIIYYGPENVNLKISPPHKPYLEGSNISLSCSAVSNPSAHYTWFLNGGLLSKGSQFNLTNSQKNQSGSYSCQAFNDKTLRYETSHPASISELKARTTERTQEV</sequence>
<keyword evidence="2" id="KW-1185">Reference proteome</keyword>
<evidence type="ECO:0000313" key="2">
    <source>
        <dbReference type="Proteomes" id="UP001057452"/>
    </source>
</evidence>
<proteinExistence type="predicted"/>
<dbReference type="EMBL" id="CM043800">
    <property type="protein sequence ID" value="KAI4811473.1"/>
    <property type="molecule type" value="Genomic_DNA"/>
</dbReference>
<protein>
    <submittedName>
        <fullName evidence="1">Uncharacterized protein</fullName>
    </submittedName>
</protein>
<dbReference type="Proteomes" id="UP001057452">
    <property type="component" value="Chromosome 16"/>
</dbReference>
<organism evidence="1 2">
    <name type="scientific">Chaenocephalus aceratus</name>
    <name type="common">Blackfin icefish</name>
    <name type="synonym">Chaenichthys aceratus</name>
    <dbReference type="NCBI Taxonomy" id="36190"/>
    <lineage>
        <taxon>Eukaryota</taxon>
        <taxon>Metazoa</taxon>
        <taxon>Chordata</taxon>
        <taxon>Craniata</taxon>
        <taxon>Vertebrata</taxon>
        <taxon>Euteleostomi</taxon>
        <taxon>Actinopterygii</taxon>
        <taxon>Neopterygii</taxon>
        <taxon>Teleostei</taxon>
        <taxon>Neoteleostei</taxon>
        <taxon>Acanthomorphata</taxon>
        <taxon>Eupercaria</taxon>
        <taxon>Perciformes</taxon>
        <taxon>Notothenioidei</taxon>
        <taxon>Channichthyidae</taxon>
        <taxon>Chaenocephalus</taxon>
    </lineage>
</organism>
<accession>A0ACB9WEC1</accession>
<gene>
    <name evidence="1" type="ORF">KUCAC02_014378</name>
</gene>
<name>A0ACB9WEC1_CHAAC</name>